<dbReference type="Gene3D" id="3.30.70.1430">
    <property type="entry name" value="Multidrug efflux transporter AcrB pore domain"/>
    <property type="match status" value="2"/>
</dbReference>
<dbReference type="PANTHER" id="PTHR32063:SF14">
    <property type="entry name" value="BLL4319 PROTEIN"/>
    <property type="match status" value="1"/>
</dbReference>
<dbReference type="GO" id="GO:0005886">
    <property type="term" value="C:plasma membrane"/>
    <property type="evidence" value="ECO:0007669"/>
    <property type="project" value="TreeGrafter"/>
</dbReference>
<feature type="transmembrane region" description="Helical" evidence="1">
    <location>
        <begin position="360"/>
        <end position="380"/>
    </location>
</feature>
<dbReference type="STRING" id="52560.SAMN04488082_103180"/>
<feature type="transmembrane region" description="Helical" evidence="1">
    <location>
        <begin position="526"/>
        <end position="545"/>
    </location>
</feature>
<proteinExistence type="predicted"/>
<name>A0A1I3RHY0_9BACT</name>
<feature type="transmembrane region" description="Helical" evidence="1">
    <location>
        <begin position="334"/>
        <end position="353"/>
    </location>
</feature>
<feature type="transmembrane region" description="Helical" evidence="1">
    <location>
        <begin position="386"/>
        <end position="410"/>
    </location>
</feature>
<dbReference type="SUPFAM" id="SSF82714">
    <property type="entry name" value="Multidrug efflux transporter AcrB TolC docking domain, DN and DC subdomains"/>
    <property type="match status" value="2"/>
</dbReference>
<gene>
    <name evidence="2" type="ORF">SAMN04488082_103180</name>
</gene>
<feature type="transmembrane region" description="Helical" evidence="1">
    <location>
        <begin position="870"/>
        <end position="890"/>
    </location>
</feature>
<accession>A0A1I3RHY0</accession>
<dbReference type="Gene3D" id="1.20.1640.10">
    <property type="entry name" value="Multidrug efflux transporter AcrB transmembrane domain"/>
    <property type="match status" value="2"/>
</dbReference>
<evidence type="ECO:0000256" key="1">
    <source>
        <dbReference type="SAM" id="Phobius"/>
    </source>
</evidence>
<keyword evidence="1" id="KW-1133">Transmembrane helix</keyword>
<keyword evidence="1" id="KW-0812">Transmembrane</keyword>
<dbReference type="SUPFAM" id="SSF82693">
    <property type="entry name" value="Multidrug efflux transporter AcrB pore domain, PN1, PN2, PC1 and PC2 subdomains"/>
    <property type="match status" value="4"/>
</dbReference>
<keyword evidence="1" id="KW-0472">Membrane</keyword>
<feature type="transmembrane region" description="Helical" evidence="1">
    <location>
        <begin position="844"/>
        <end position="863"/>
    </location>
</feature>
<dbReference type="PANTHER" id="PTHR32063">
    <property type="match status" value="1"/>
</dbReference>
<reference evidence="3" key="1">
    <citation type="submission" date="2016-10" db="EMBL/GenBank/DDBJ databases">
        <authorList>
            <person name="Varghese N."/>
            <person name="Submissions S."/>
        </authorList>
    </citation>
    <scope>NUCLEOTIDE SEQUENCE [LARGE SCALE GENOMIC DNA]</scope>
    <source>
        <strain evidence="3">DSM 5918</strain>
    </source>
</reference>
<feature type="transmembrane region" description="Helical" evidence="1">
    <location>
        <begin position="463"/>
        <end position="481"/>
    </location>
</feature>
<dbReference type="Gene3D" id="3.30.2090.10">
    <property type="entry name" value="Multidrug efflux transporter AcrB TolC docking domain, DN and DC subdomains"/>
    <property type="match status" value="2"/>
</dbReference>
<sequence length="1037" mass="111953">MKFTDIFIHRPVLAIVVSLLIVIAGLQAAFTLTVRQYPRSENAMVSVSTTYVGASAELVRGFITTPLERAIAAADGIDYIQSESAQNLSTINVRLKLNYDPIKALSEISSKVDQVRGDLPPEAEVPIINVESADSQFASAYLSFTSPDLDQNQITDYLMRVVQPRLSALEGVQRADILGARTFAMRIWLKPDRMAALNVSPAAVRQALAANNYLSALGQTKGQLIQINLTADTDLRSAEEFRRLAIRSQNGAVVRLDDIADVVLGAEDYGAEVRFTGQTAVFIGVWPLPNANSIEVLELVQAEMKEIQKSLPSGMEGRVGYDATEYINNALKEVRTTLVETLAIVVVIIFLFLGSARSVLIPIVAIPISLIGGVFLMQVFGFTINLLTLLAFVLSVGVLVDDVIVIVENVSRHLSEGKTPLEASLIGARELVRPIIAMNVVLIAVYAPIGLQGGLTGSLFREFAFTLAGTVAMSGVVALTLSPFMASRILVAGIEERGLSGRIYRDFNRLKNFYGRLLAGTLRSRPAVYLVWVLIAVLTVPMFMMSSKELAPSEDQGVIFGILDASADASLDQTRQSAAAANDVFMSTPEAEFTFQITFPSSGFGGLVVKPWEQRERTVAQILPEVQAGLAAIPGIRMFPVTPAALPGGGDFPVEFIIASTADPEQILAFAEQIQRKATQSGMFAFPPLIDVKIDKPQAELIIDRDKVAAMGLSLASVGSDVSAMLGGAYVNRFNIDGRSYKVIPQVQRVDRLTPDQLKNIHVTGPNGELVPLSSMATIKNTTVARSLNRFQQLNAVKISGVAVRPLDEALRFLEDEAVKILPQGYVLDYTGDSRQLRTEGNTFLFSFGLAVVLIFLTLAAQFNSFRDPFIILAGSVPLGMFGALVFTFLKMPDPNVAFWTEGWTTTLNIYSQVGLVTLVGLVAKNGILIVEFANQLQLGGMPKLKAVHEASMTRLRPILMTAGSTIAGFFPLVLISGAGAAARNSIGLVLVGGMTTGTLFTLFVIPSIYVLVARDHSVDRKNDEVSLHLEDGGQPG</sequence>
<feature type="transmembrane region" description="Helical" evidence="1">
    <location>
        <begin position="910"/>
        <end position="935"/>
    </location>
</feature>
<dbReference type="OrthoDB" id="9759330at2"/>
<dbReference type="GO" id="GO:0042910">
    <property type="term" value="F:xenobiotic transmembrane transporter activity"/>
    <property type="evidence" value="ECO:0007669"/>
    <property type="project" value="TreeGrafter"/>
</dbReference>
<organism evidence="2 3">
    <name type="scientific">Desulfomicrobium apsheronum</name>
    <dbReference type="NCBI Taxonomy" id="52560"/>
    <lineage>
        <taxon>Bacteria</taxon>
        <taxon>Pseudomonadati</taxon>
        <taxon>Thermodesulfobacteriota</taxon>
        <taxon>Desulfovibrionia</taxon>
        <taxon>Desulfovibrionales</taxon>
        <taxon>Desulfomicrobiaceae</taxon>
        <taxon>Desulfomicrobium</taxon>
    </lineage>
</organism>
<dbReference type="Proteomes" id="UP000198635">
    <property type="component" value="Unassembled WGS sequence"/>
</dbReference>
<dbReference type="PRINTS" id="PR00702">
    <property type="entry name" value="ACRIFLAVINRP"/>
</dbReference>
<dbReference type="SUPFAM" id="SSF82866">
    <property type="entry name" value="Multidrug efflux transporter AcrB transmembrane domain"/>
    <property type="match status" value="2"/>
</dbReference>
<evidence type="ECO:0000313" key="2">
    <source>
        <dbReference type="EMBL" id="SFJ45888.1"/>
    </source>
</evidence>
<keyword evidence="3" id="KW-1185">Reference proteome</keyword>
<protein>
    <submittedName>
        <fullName evidence="2">Multidrug efflux pump</fullName>
    </submittedName>
</protein>
<dbReference type="Gene3D" id="3.30.70.1320">
    <property type="entry name" value="Multidrug efflux transporter AcrB pore domain like"/>
    <property type="match status" value="1"/>
</dbReference>
<dbReference type="AlphaFoldDB" id="A0A1I3RHY0"/>
<feature type="transmembrane region" description="Helical" evidence="1">
    <location>
        <begin position="987"/>
        <end position="1013"/>
    </location>
</feature>
<evidence type="ECO:0000313" key="3">
    <source>
        <dbReference type="Proteomes" id="UP000198635"/>
    </source>
</evidence>
<dbReference type="EMBL" id="FORX01000003">
    <property type="protein sequence ID" value="SFJ45888.1"/>
    <property type="molecule type" value="Genomic_DNA"/>
</dbReference>
<feature type="transmembrane region" description="Helical" evidence="1">
    <location>
        <begin position="431"/>
        <end position="451"/>
    </location>
</feature>
<dbReference type="Pfam" id="PF00873">
    <property type="entry name" value="ACR_tran"/>
    <property type="match status" value="1"/>
</dbReference>
<dbReference type="Gene3D" id="3.30.70.1440">
    <property type="entry name" value="Multidrug efflux transporter AcrB pore domain"/>
    <property type="match status" value="1"/>
</dbReference>
<dbReference type="InterPro" id="IPR027463">
    <property type="entry name" value="AcrB_DN_DC_subdom"/>
</dbReference>
<dbReference type="RefSeq" id="WP_092373030.1">
    <property type="nucleotide sequence ID" value="NZ_FORX01000003.1"/>
</dbReference>
<feature type="transmembrane region" description="Helical" evidence="1">
    <location>
        <begin position="956"/>
        <end position="981"/>
    </location>
</feature>
<dbReference type="InterPro" id="IPR001036">
    <property type="entry name" value="Acrflvin-R"/>
</dbReference>